<feature type="region of interest" description="Disordered" evidence="6">
    <location>
        <begin position="123"/>
        <end position="256"/>
    </location>
</feature>
<dbReference type="SUPFAM" id="SSF159042">
    <property type="entry name" value="Plus3-like"/>
    <property type="match status" value="1"/>
</dbReference>
<evidence type="ECO:0000313" key="8">
    <source>
        <dbReference type="EMBL" id="UYV83172.1"/>
    </source>
</evidence>
<feature type="compositionally biased region" description="Polar residues" evidence="6">
    <location>
        <begin position="130"/>
        <end position="142"/>
    </location>
</feature>
<reference evidence="8 9" key="1">
    <citation type="submission" date="2022-03" db="EMBL/GenBank/DDBJ databases">
        <title>A chromosomal length assembly of Cordylochernes scorpioides.</title>
        <authorList>
            <person name="Zeh D."/>
            <person name="Zeh J."/>
        </authorList>
    </citation>
    <scope>NUCLEOTIDE SEQUENCE [LARGE SCALE GENOMIC DNA]</scope>
    <source>
        <strain evidence="8">IN4F17</strain>
        <tissue evidence="8">Whole Body</tissue>
    </source>
</reference>
<dbReference type="InterPro" id="IPR004343">
    <property type="entry name" value="Plus-3_dom"/>
</dbReference>
<feature type="domain" description="Plus3" evidence="7">
    <location>
        <begin position="257"/>
        <end position="388"/>
    </location>
</feature>
<sequence length="621" mass="71788">MKKSLDSESETSDSGDEWNENGKGSKKKSVNKKSSKDVAKSPSSDLEEGEVSDDDDSDVQAHSSVEDEEFNDGYDENLMGDEEDQRRLAQMTEMEREKEIFNRIEKREVLKTRFEIEKKLRLAKKKEQQMKSSSTSAQQAIPASSLSRSSERRRVVEENKDKTDVKAQAIRNLKAEREKKRKQAEQRSQQEKQEEEDSGDEQHPSKRLKASEVYSDDDDDDNNSDSSKSKKSSPNYASRSDDSDDDDEVKVRPKKSISTKEELGKIRISRFKLEKWCHAPFFNKTVIGCFVRVGIGNNNGIPVYRVAEIIGVVETPKVYQLGKTRTNKGLKLKHGCQERVYRLEFISNQDFTSTEFSKWKDSINKDNLPFPTTDDIDKKCRDIQDALNYQFKDDDVDSIVKEKERFKKNPHNYAMRKSQLFKKKEMALQNGDDEEVEKINNQLDTLEERAKEIDKIRTSKISAIHYINSKNRWQNVESAERAIMEEVRMNKEKVDDPFTRRKCAPTLVTKSRGLEVSNSELLKKLAEQKQRDIDNKKKEEEDKVKKEEEEKEKEELRKKKELEAAKGEDLFNVHNFDIQINIDGNTEACATPANSRSQGLGAKGPRRSLNLEEYKRKKGFI</sequence>
<feature type="compositionally biased region" description="Acidic residues" evidence="6">
    <location>
        <begin position="45"/>
        <end position="58"/>
    </location>
</feature>
<comment type="subcellular location">
    <subcellularLocation>
        <location evidence="1">Nucleus</location>
    </subcellularLocation>
</comment>
<evidence type="ECO:0000256" key="3">
    <source>
        <dbReference type="ARBA" id="ARBA00023163"/>
    </source>
</evidence>
<keyword evidence="2" id="KW-0805">Transcription regulation</keyword>
<organism evidence="8 9">
    <name type="scientific">Cordylochernes scorpioides</name>
    <dbReference type="NCBI Taxonomy" id="51811"/>
    <lineage>
        <taxon>Eukaryota</taxon>
        <taxon>Metazoa</taxon>
        <taxon>Ecdysozoa</taxon>
        <taxon>Arthropoda</taxon>
        <taxon>Chelicerata</taxon>
        <taxon>Arachnida</taxon>
        <taxon>Pseudoscorpiones</taxon>
        <taxon>Cheliferoidea</taxon>
        <taxon>Chernetidae</taxon>
        <taxon>Cordylochernes</taxon>
    </lineage>
</organism>
<feature type="compositionally biased region" description="Basic and acidic residues" evidence="6">
    <location>
        <begin position="149"/>
        <end position="165"/>
    </location>
</feature>
<evidence type="ECO:0000256" key="5">
    <source>
        <dbReference type="SAM" id="Coils"/>
    </source>
</evidence>
<dbReference type="Proteomes" id="UP001235939">
    <property type="component" value="Chromosome 23"/>
</dbReference>
<evidence type="ECO:0000256" key="4">
    <source>
        <dbReference type="ARBA" id="ARBA00023242"/>
    </source>
</evidence>
<name>A0ABY6LPN2_9ARAC</name>
<proteinExistence type="predicted"/>
<dbReference type="PROSITE" id="PS51360">
    <property type="entry name" value="PLUS3"/>
    <property type="match status" value="1"/>
</dbReference>
<evidence type="ECO:0000313" key="9">
    <source>
        <dbReference type="Proteomes" id="UP001235939"/>
    </source>
</evidence>
<keyword evidence="4" id="KW-0539">Nucleus</keyword>
<keyword evidence="5" id="KW-0175">Coiled coil</keyword>
<dbReference type="Pfam" id="PF03126">
    <property type="entry name" value="Plus-3"/>
    <property type="match status" value="1"/>
</dbReference>
<gene>
    <name evidence="8" type="ORF">LAZ67_23000054</name>
</gene>
<dbReference type="PANTHER" id="PTHR13115:SF8">
    <property type="entry name" value="RNA POLYMERASE-ASSOCIATED PROTEIN RTF1 HOMOLOG"/>
    <property type="match status" value="1"/>
</dbReference>
<feature type="compositionally biased region" description="Acidic residues" evidence="6">
    <location>
        <begin position="7"/>
        <end position="19"/>
    </location>
</feature>
<evidence type="ECO:0000256" key="1">
    <source>
        <dbReference type="ARBA" id="ARBA00004123"/>
    </source>
</evidence>
<dbReference type="EMBL" id="CP092885">
    <property type="protein sequence ID" value="UYV83172.1"/>
    <property type="molecule type" value="Genomic_DNA"/>
</dbReference>
<feature type="coiled-coil region" evidence="5">
    <location>
        <begin position="429"/>
        <end position="456"/>
    </location>
</feature>
<protein>
    <submittedName>
        <fullName evidence="8">RTF1</fullName>
    </submittedName>
</protein>
<keyword evidence="3" id="KW-0804">Transcription</keyword>
<dbReference type="Gene3D" id="3.90.70.200">
    <property type="entry name" value="Plus-3 domain"/>
    <property type="match status" value="1"/>
</dbReference>
<feature type="region of interest" description="Disordered" evidence="6">
    <location>
        <begin position="530"/>
        <end position="564"/>
    </location>
</feature>
<feature type="region of interest" description="Disordered" evidence="6">
    <location>
        <begin position="1"/>
        <end position="88"/>
    </location>
</feature>
<evidence type="ECO:0000256" key="2">
    <source>
        <dbReference type="ARBA" id="ARBA00023015"/>
    </source>
</evidence>
<keyword evidence="9" id="KW-1185">Reference proteome</keyword>
<evidence type="ECO:0000256" key="6">
    <source>
        <dbReference type="SAM" id="MobiDB-lite"/>
    </source>
</evidence>
<feature type="compositionally biased region" description="Basic and acidic residues" evidence="6">
    <location>
        <begin position="173"/>
        <end position="192"/>
    </location>
</feature>
<feature type="compositionally biased region" description="Basic residues" evidence="6">
    <location>
        <begin position="24"/>
        <end position="33"/>
    </location>
</feature>
<feature type="compositionally biased region" description="Acidic residues" evidence="6">
    <location>
        <begin position="214"/>
        <end position="223"/>
    </location>
</feature>
<evidence type="ECO:0000259" key="7">
    <source>
        <dbReference type="PROSITE" id="PS51360"/>
    </source>
</evidence>
<feature type="compositionally biased region" description="Acidic residues" evidence="6">
    <location>
        <begin position="66"/>
        <end position="83"/>
    </location>
</feature>
<dbReference type="InterPro" id="IPR036128">
    <property type="entry name" value="Plus3-like_sf"/>
</dbReference>
<accession>A0ABY6LPN2</accession>
<dbReference type="PANTHER" id="PTHR13115">
    <property type="entry name" value="RNA POLYMERASE-ASSOCIATED PROTEIN RTF1 HOMOLOG"/>
    <property type="match status" value="1"/>
</dbReference>
<dbReference type="SMART" id="SM00719">
    <property type="entry name" value="Plus3"/>
    <property type="match status" value="1"/>
</dbReference>